<evidence type="ECO:0000256" key="9">
    <source>
        <dbReference type="ARBA" id="ARBA00051693"/>
    </source>
</evidence>
<organism evidence="13 14">
    <name type="scientific">Trematosphaeria pertusa</name>
    <dbReference type="NCBI Taxonomy" id="390896"/>
    <lineage>
        <taxon>Eukaryota</taxon>
        <taxon>Fungi</taxon>
        <taxon>Dikarya</taxon>
        <taxon>Ascomycota</taxon>
        <taxon>Pezizomycotina</taxon>
        <taxon>Dothideomycetes</taxon>
        <taxon>Pleosporomycetidae</taxon>
        <taxon>Pleosporales</taxon>
        <taxon>Massarineae</taxon>
        <taxon>Trematosphaeriaceae</taxon>
        <taxon>Trematosphaeria</taxon>
    </lineage>
</organism>
<keyword evidence="14" id="KW-1185">Reference proteome</keyword>
<dbReference type="Pfam" id="PF00069">
    <property type="entry name" value="Pkinase"/>
    <property type="match status" value="1"/>
</dbReference>
<dbReference type="EC" id="2.7.12.2" evidence="6"/>
<dbReference type="RefSeq" id="XP_033687044.1">
    <property type="nucleotide sequence ID" value="XM_033821116.1"/>
</dbReference>
<dbReference type="InterPro" id="IPR011009">
    <property type="entry name" value="Kinase-like_dom_sf"/>
</dbReference>
<dbReference type="PROSITE" id="PS50011">
    <property type="entry name" value="PROTEIN_KINASE_DOM"/>
    <property type="match status" value="1"/>
</dbReference>
<keyword evidence="11" id="KW-0723">Serine/threonine-protein kinase</keyword>
<evidence type="ECO:0000256" key="11">
    <source>
        <dbReference type="RuleBase" id="RU000304"/>
    </source>
</evidence>
<evidence type="ECO:0000256" key="8">
    <source>
        <dbReference type="ARBA" id="ARBA00049299"/>
    </source>
</evidence>
<dbReference type="EMBL" id="ML987192">
    <property type="protein sequence ID" value="KAF2252040.1"/>
    <property type="molecule type" value="Genomic_DNA"/>
</dbReference>
<feature type="domain" description="Protein kinase" evidence="12">
    <location>
        <begin position="38"/>
        <end position="204"/>
    </location>
</feature>
<dbReference type="PANTHER" id="PTHR48013:SF9">
    <property type="entry name" value="DUAL SPECIFICITY MITOGEN-ACTIVATED PROTEIN KINASE KINASE 5"/>
    <property type="match status" value="1"/>
</dbReference>
<keyword evidence="3 13" id="KW-0418">Kinase</keyword>
<evidence type="ECO:0000313" key="14">
    <source>
        <dbReference type="Proteomes" id="UP000800094"/>
    </source>
</evidence>
<accession>A0A6A6IR28</accession>
<dbReference type="GO" id="GO:0004708">
    <property type="term" value="F:MAP kinase kinase activity"/>
    <property type="evidence" value="ECO:0007669"/>
    <property type="project" value="UniProtKB-EC"/>
</dbReference>
<evidence type="ECO:0000313" key="13">
    <source>
        <dbReference type="EMBL" id="KAF2252040.1"/>
    </source>
</evidence>
<evidence type="ECO:0000256" key="4">
    <source>
        <dbReference type="ARBA" id="ARBA00022840"/>
    </source>
</evidence>
<dbReference type="SUPFAM" id="SSF56112">
    <property type="entry name" value="Protein kinase-like (PK-like)"/>
    <property type="match status" value="1"/>
</dbReference>
<dbReference type="PROSITE" id="PS00107">
    <property type="entry name" value="PROTEIN_KINASE_ATP"/>
    <property type="match status" value="1"/>
</dbReference>
<name>A0A6A6IR28_9PLEO</name>
<keyword evidence="2 10" id="KW-0547">Nucleotide-binding</keyword>
<dbReference type="PROSITE" id="PS00108">
    <property type="entry name" value="PROTEIN_KINASE_ST"/>
    <property type="match status" value="1"/>
</dbReference>
<feature type="binding site" evidence="10">
    <location>
        <position position="67"/>
    </location>
    <ligand>
        <name>ATP</name>
        <dbReference type="ChEBI" id="CHEBI:30616"/>
    </ligand>
</feature>
<dbReference type="AlphaFoldDB" id="A0A6A6IR28"/>
<dbReference type="Gene3D" id="1.10.510.10">
    <property type="entry name" value="Transferase(Phosphotransferase) domain 1"/>
    <property type="match status" value="1"/>
</dbReference>
<dbReference type="GO" id="GO:0004674">
    <property type="term" value="F:protein serine/threonine kinase activity"/>
    <property type="evidence" value="ECO:0007669"/>
    <property type="project" value="UniProtKB-KW"/>
</dbReference>
<evidence type="ECO:0000256" key="10">
    <source>
        <dbReference type="PROSITE-ProRule" id="PRU10141"/>
    </source>
</evidence>
<dbReference type="SMART" id="SM00220">
    <property type="entry name" value="S_TKc"/>
    <property type="match status" value="1"/>
</dbReference>
<keyword evidence="1" id="KW-0808">Transferase</keyword>
<evidence type="ECO:0000256" key="7">
    <source>
        <dbReference type="ARBA" id="ARBA00049014"/>
    </source>
</evidence>
<dbReference type="InterPro" id="IPR008271">
    <property type="entry name" value="Ser/Thr_kinase_AS"/>
</dbReference>
<dbReference type="InterPro" id="IPR000719">
    <property type="entry name" value="Prot_kinase_dom"/>
</dbReference>
<keyword evidence="4 10" id="KW-0067">ATP-binding</keyword>
<dbReference type="PANTHER" id="PTHR48013">
    <property type="entry name" value="DUAL SPECIFICITY MITOGEN-ACTIVATED PROTEIN KINASE KINASE 5-RELATED"/>
    <property type="match status" value="1"/>
</dbReference>
<comment type="similarity">
    <text evidence="5">Belongs to the protein kinase superfamily. STE Ser/Thr protein kinase family. MAP kinase kinase subfamily.</text>
</comment>
<evidence type="ECO:0000256" key="5">
    <source>
        <dbReference type="ARBA" id="ARBA00038035"/>
    </source>
</evidence>
<evidence type="ECO:0000256" key="2">
    <source>
        <dbReference type="ARBA" id="ARBA00022741"/>
    </source>
</evidence>
<comment type="catalytic activity">
    <reaction evidence="8">
        <text>L-threonyl-[protein] + ATP = O-phospho-L-threonyl-[protein] + ADP + H(+)</text>
        <dbReference type="Rhea" id="RHEA:46608"/>
        <dbReference type="Rhea" id="RHEA-COMP:11060"/>
        <dbReference type="Rhea" id="RHEA-COMP:11605"/>
        <dbReference type="ChEBI" id="CHEBI:15378"/>
        <dbReference type="ChEBI" id="CHEBI:30013"/>
        <dbReference type="ChEBI" id="CHEBI:30616"/>
        <dbReference type="ChEBI" id="CHEBI:61977"/>
        <dbReference type="ChEBI" id="CHEBI:456216"/>
        <dbReference type="EC" id="2.7.12.2"/>
    </reaction>
</comment>
<gene>
    <name evidence="13" type="ORF">BU26DRAFT_249576</name>
</gene>
<dbReference type="GO" id="GO:0005524">
    <property type="term" value="F:ATP binding"/>
    <property type="evidence" value="ECO:0007669"/>
    <property type="project" value="UniProtKB-UniRule"/>
</dbReference>
<dbReference type="InterPro" id="IPR017441">
    <property type="entry name" value="Protein_kinase_ATP_BS"/>
</dbReference>
<comment type="catalytic activity">
    <reaction evidence="9">
        <text>L-tyrosyl-[protein] + ATP = O-phospho-L-tyrosyl-[protein] + ADP + H(+)</text>
        <dbReference type="Rhea" id="RHEA:10596"/>
        <dbReference type="Rhea" id="RHEA-COMP:10136"/>
        <dbReference type="Rhea" id="RHEA-COMP:20101"/>
        <dbReference type="ChEBI" id="CHEBI:15378"/>
        <dbReference type="ChEBI" id="CHEBI:30616"/>
        <dbReference type="ChEBI" id="CHEBI:46858"/>
        <dbReference type="ChEBI" id="CHEBI:61978"/>
        <dbReference type="ChEBI" id="CHEBI:456216"/>
        <dbReference type="EC" id="2.7.12.2"/>
    </reaction>
</comment>
<dbReference type="OrthoDB" id="4062651at2759"/>
<dbReference type="GeneID" id="54574446"/>
<sequence>MESGNKLLVHRSTVSEPRMLLVEEGQDYFLEDGDHLPYTLLENIGHGHSATVEKVQDMRTGSVYARKVFRIYNTRDRRREIFENEIKIIRRLARHHHIIRVFATYVAKGEVGLLLSPVADRGDLEAFLQDYNEKSPPIAQERRILESSFGCLASGLTFMHSQRIRHKDIKPRNILIHQGSVIYTDFGYSLDHSAASGSTTTGKA</sequence>
<evidence type="ECO:0000256" key="6">
    <source>
        <dbReference type="ARBA" id="ARBA00038999"/>
    </source>
</evidence>
<evidence type="ECO:0000256" key="1">
    <source>
        <dbReference type="ARBA" id="ARBA00022679"/>
    </source>
</evidence>
<protein>
    <recommendedName>
        <fullName evidence="6">mitogen-activated protein kinase kinase</fullName>
        <ecNumber evidence="6">2.7.12.2</ecNumber>
    </recommendedName>
</protein>
<evidence type="ECO:0000256" key="3">
    <source>
        <dbReference type="ARBA" id="ARBA00022777"/>
    </source>
</evidence>
<proteinExistence type="inferred from homology"/>
<evidence type="ECO:0000259" key="12">
    <source>
        <dbReference type="PROSITE" id="PS50011"/>
    </source>
</evidence>
<comment type="catalytic activity">
    <reaction evidence="7">
        <text>L-seryl-[protein] + ATP = O-phospho-L-seryl-[protein] + ADP + H(+)</text>
        <dbReference type="Rhea" id="RHEA:17989"/>
        <dbReference type="Rhea" id="RHEA-COMP:9863"/>
        <dbReference type="Rhea" id="RHEA-COMP:11604"/>
        <dbReference type="ChEBI" id="CHEBI:15378"/>
        <dbReference type="ChEBI" id="CHEBI:29999"/>
        <dbReference type="ChEBI" id="CHEBI:30616"/>
        <dbReference type="ChEBI" id="CHEBI:83421"/>
        <dbReference type="ChEBI" id="CHEBI:456216"/>
        <dbReference type="EC" id="2.7.12.2"/>
    </reaction>
</comment>
<reference evidence="13" key="1">
    <citation type="journal article" date="2020" name="Stud. Mycol.">
        <title>101 Dothideomycetes genomes: a test case for predicting lifestyles and emergence of pathogens.</title>
        <authorList>
            <person name="Haridas S."/>
            <person name="Albert R."/>
            <person name="Binder M."/>
            <person name="Bloem J."/>
            <person name="Labutti K."/>
            <person name="Salamov A."/>
            <person name="Andreopoulos B."/>
            <person name="Baker S."/>
            <person name="Barry K."/>
            <person name="Bills G."/>
            <person name="Bluhm B."/>
            <person name="Cannon C."/>
            <person name="Castanera R."/>
            <person name="Culley D."/>
            <person name="Daum C."/>
            <person name="Ezra D."/>
            <person name="Gonzalez J."/>
            <person name="Henrissat B."/>
            <person name="Kuo A."/>
            <person name="Liang C."/>
            <person name="Lipzen A."/>
            <person name="Lutzoni F."/>
            <person name="Magnuson J."/>
            <person name="Mondo S."/>
            <person name="Nolan M."/>
            <person name="Ohm R."/>
            <person name="Pangilinan J."/>
            <person name="Park H.-J."/>
            <person name="Ramirez L."/>
            <person name="Alfaro M."/>
            <person name="Sun H."/>
            <person name="Tritt A."/>
            <person name="Yoshinaga Y."/>
            <person name="Zwiers L.-H."/>
            <person name="Turgeon B."/>
            <person name="Goodwin S."/>
            <person name="Spatafora J."/>
            <person name="Crous P."/>
            <person name="Grigoriev I."/>
        </authorList>
    </citation>
    <scope>NUCLEOTIDE SEQUENCE</scope>
    <source>
        <strain evidence="13">CBS 122368</strain>
    </source>
</reference>
<dbReference type="CDD" id="cd00180">
    <property type="entry name" value="PKc"/>
    <property type="match status" value="1"/>
</dbReference>
<dbReference type="Proteomes" id="UP000800094">
    <property type="component" value="Unassembled WGS sequence"/>
</dbReference>